<evidence type="ECO:0000313" key="3">
    <source>
        <dbReference type="Proteomes" id="UP000078532"/>
    </source>
</evidence>
<keyword evidence="3" id="KW-1185">Reference proteome</keyword>
<dbReference type="STRING" id="1838280.A6M21_12650"/>
<dbReference type="AlphaFoldDB" id="A0A1B7LCX5"/>
<feature type="region of interest" description="Disordered" evidence="1">
    <location>
        <begin position="1"/>
        <end position="33"/>
    </location>
</feature>
<evidence type="ECO:0000256" key="1">
    <source>
        <dbReference type="SAM" id="MobiDB-lite"/>
    </source>
</evidence>
<reference evidence="2 3" key="1">
    <citation type="submission" date="2016-04" db="EMBL/GenBank/DDBJ databases">
        <authorList>
            <person name="Evans L.H."/>
            <person name="Alamgir A."/>
            <person name="Owens N."/>
            <person name="Weber N.D."/>
            <person name="Virtaneva K."/>
            <person name="Barbian K."/>
            <person name="Babar A."/>
            <person name="Rosenke K."/>
        </authorList>
    </citation>
    <scope>NUCLEOTIDE SEQUENCE [LARGE SCALE GENOMIC DNA]</scope>
    <source>
        <strain evidence="2 3">LMa1</strain>
    </source>
</reference>
<proteinExistence type="predicted"/>
<gene>
    <name evidence="2" type="ORF">A6M21_12650</name>
</gene>
<dbReference type="Proteomes" id="UP000078532">
    <property type="component" value="Unassembled WGS sequence"/>
</dbReference>
<organism evidence="2 3">
    <name type="scientific">Desulfotomaculum copahuensis</name>
    <dbReference type="NCBI Taxonomy" id="1838280"/>
    <lineage>
        <taxon>Bacteria</taxon>
        <taxon>Bacillati</taxon>
        <taxon>Bacillota</taxon>
        <taxon>Clostridia</taxon>
        <taxon>Eubacteriales</taxon>
        <taxon>Desulfotomaculaceae</taxon>
        <taxon>Desulfotomaculum</taxon>
    </lineage>
</organism>
<accession>A0A1B7LCX5</accession>
<dbReference type="EMBL" id="LYVF01000173">
    <property type="protein sequence ID" value="OAT80791.1"/>
    <property type="molecule type" value="Genomic_DNA"/>
</dbReference>
<comment type="caution">
    <text evidence="2">The sequence shown here is derived from an EMBL/GenBank/DDBJ whole genome shotgun (WGS) entry which is preliminary data.</text>
</comment>
<sequence length="89" mass="9176">MSGRVRPANSPGRVRPGPAGEFSGACAAGSGRQKSSGAIMTAGVFPALCSRPGGRRFVPGRRARTDRKLFLPGTGGKICRRPGSIVLPK</sequence>
<protein>
    <submittedName>
        <fullName evidence="2">Uncharacterized protein</fullName>
    </submittedName>
</protein>
<name>A0A1B7LCX5_9FIRM</name>
<evidence type="ECO:0000313" key="2">
    <source>
        <dbReference type="EMBL" id="OAT80791.1"/>
    </source>
</evidence>